<dbReference type="AlphaFoldDB" id="A0A6G0VW79"/>
<protein>
    <submittedName>
        <fullName evidence="1">Putative nuclease HARBI1 isoform X1</fullName>
    </submittedName>
</protein>
<feature type="non-terminal residue" evidence="1">
    <location>
        <position position="92"/>
    </location>
</feature>
<evidence type="ECO:0000313" key="2">
    <source>
        <dbReference type="Proteomes" id="UP000478052"/>
    </source>
</evidence>
<dbReference type="OrthoDB" id="6618525at2759"/>
<accession>A0A6G0VW79</accession>
<dbReference type="Proteomes" id="UP000478052">
    <property type="component" value="Unassembled WGS sequence"/>
</dbReference>
<name>A0A6G0VW79_APHCR</name>
<keyword evidence="2" id="KW-1185">Reference proteome</keyword>
<comment type="caution">
    <text evidence="1">The sequence shown here is derived from an EMBL/GenBank/DDBJ whole genome shotgun (WGS) entry which is preliminary data.</text>
</comment>
<dbReference type="EMBL" id="VUJU01012052">
    <property type="protein sequence ID" value="KAF0708914.1"/>
    <property type="molecule type" value="Genomic_DNA"/>
</dbReference>
<organism evidence="1 2">
    <name type="scientific">Aphis craccivora</name>
    <name type="common">Cowpea aphid</name>
    <dbReference type="NCBI Taxonomy" id="307492"/>
    <lineage>
        <taxon>Eukaryota</taxon>
        <taxon>Metazoa</taxon>
        <taxon>Ecdysozoa</taxon>
        <taxon>Arthropoda</taxon>
        <taxon>Hexapoda</taxon>
        <taxon>Insecta</taxon>
        <taxon>Pterygota</taxon>
        <taxon>Neoptera</taxon>
        <taxon>Paraneoptera</taxon>
        <taxon>Hemiptera</taxon>
        <taxon>Sternorrhyncha</taxon>
        <taxon>Aphidomorpha</taxon>
        <taxon>Aphidoidea</taxon>
        <taxon>Aphididae</taxon>
        <taxon>Aphidini</taxon>
        <taxon>Aphis</taxon>
        <taxon>Aphis</taxon>
    </lineage>
</organism>
<sequence length="92" mass="11278">MSNLMERKRKALVIAALVLTVDDEDEQIKKRKWSKQWLLEKRKYSHMNLLHELQSNEPADFKNYLRMENHTFYELLDLVRPFIEKQNTIMRE</sequence>
<proteinExistence type="predicted"/>
<evidence type="ECO:0000313" key="1">
    <source>
        <dbReference type="EMBL" id="KAF0708914.1"/>
    </source>
</evidence>
<reference evidence="1 2" key="1">
    <citation type="submission" date="2019-08" db="EMBL/GenBank/DDBJ databases">
        <title>Whole genome of Aphis craccivora.</title>
        <authorList>
            <person name="Voronova N.V."/>
            <person name="Shulinski R.S."/>
            <person name="Bandarenka Y.V."/>
            <person name="Zhorov D.G."/>
            <person name="Warner D."/>
        </authorList>
    </citation>
    <scope>NUCLEOTIDE SEQUENCE [LARGE SCALE GENOMIC DNA]</scope>
    <source>
        <strain evidence="1">180601</strain>
        <tissue evidence="1">Whole Body</tissue>
    </source>
</reference>
<gene>
    <name evidence="1" type="ORF">FWK35_00029412</name>
</gene>